<dbReference type="EMBL" id="ABIK02000008">
    <property type="protein sequence ID" value="EDS74964.1"/>
    <property type="molecule type" value="Genomic_DNA"/>
</dbReference>
<dbReference type="Gene3D" id="3.40.50.300">
    <property type="entry name" value="P-loop containing nucleotide triphosphate hydrolases"/>
    <property type="match status" value="1"/>
</dbReference>
<reference evidence="5" key="2">
    <citation type="submission" date="2014-06" db="EMBL/GenBank/DDBJ databases">
        <title>Draft genome sequence of Clostridium spiroforme (DSM 1552).</title>
        <authorList>
            <person name="Sudarsanam P."/>
            <person name="Ley R."/>
            <person name="Guruge J."/>
            <person name="Turnbaugh P.J."/>
            <person name="Mahowald M."/>
            <person name="Liep D."/>
            <person name="Gordon J."/>
        </authorList>
    </citation>
    <scope>NUCLEOTIDE SEQUENCE</scope>
    <source>
        <strain evidence="5">DSM 1552</strain>
    </source>
</reference>
<comment type="similarity">
    <text evidence="1">Belongs to the GSP E family.</text>
</comment>
<comment type="caution">
    <text evidence="5">The sequence shown here is derived from an EMBL/GenBank/DDBJ whole genome shotgun (WGS) entry which is preliminary data.</text>
</comment>
<evidence type="ECO:0000256" key="3">
    <source>
        <dbReference type="ARBA" id="ARBA00022840"/>
    </source>
</evidence>
<keyword evidence="6" id="KW-1185">Reference proteome</keyword>
<dbReference type="Pfam" id="PF00437">
    <property type="entry name" value="T2SSE"/>
    <property type="match status" value="1"/>
</dbReference>
<evidence type="ECO:0000313" key="5">
    <source>
        <dbReference type="EMBL" id="EDS74964.1"/>
    </source>
</evidence>
<dbReference type="HOGENOM" id="CLU_013446_3_0_9"/>
<protein>
    <submittedName>
        <fullName evidence="5">Type II/IV secretion system protein</fullName>
    </submittedName>
</protein>
<reference evidence="5" key="1">
    <citation type="submission" date="2008-02" db="EMBL/GenBank/DDBJ databases">
        <authorList>
            <person name="Fulton L."/>
            <person name="Clifton S."/>
            <person name="Fulton B."/>
            <person name="Xu J."/>
            <person name="Minx P."/>
            <person name="Pepin K.H."/>
            <person name="Johnson M."/>
            <person name="Thiruvilangam P."/>
            <person name="Bhonagiri V."/>
            <person name="Nash W.E."/>
            <person name="Mardis E.R."/>
            <person name="Wilson R.K."/>
        </authorList>
    </citation>
    <scope>NUCLEOTIDE SEQUENCE [LARGE SCALE GENOMIC DNA]</scope>
    <source>
        <strain evidence="5">DSM 1552</strain>
    </source>
</reference>
<dbReference type="InterPro" id="IPR001482">
    <property type="entry name" value="T2SS/T4SS_dom"/>
</dbReference>
<keyword evidence="2" id="KW-0547">Nucleotide-binding</keyword>
<dbReference type="GO" id="GO:0005524">
    <property type="term" value="F:ATP binding"/>
    <property type="evidence" value="ECO:0007669"/>
    <property type="project" value="UniProtKB-KW"/>
</dbReference>
<proteinExistence type="inferred from homology"/>
<sequence>MYMVIGGKNMNDLFEKIINHAISYKTSDIHFLLKQQCIISFRQNGRLTQYDVLDYNVGIKLINYIRFKSNIDINYQLMPQTGHINYTYENKIYYLRVSSLPGKDIDSIVVRILNNHRNLSLDELTVFKDVKDFLNQIVKLNAGLFIVSGATGSGKSTTLYTLLDTINKFEQKNIVTLEDPIEIKKSYCLQIQINDKLGITYNNSLKQILRHDPDVIMIGEIRDEQTARLAITCALTGHLVLTTIHSSNCLTTIRRLLNLGILKIDVEDVLIGVMAQKILYQKSSHEPIILVEYLNRTMIKHFFKEGYVEYTTFKDNAKYLLDNDLVDQKQLTGVLYE</sequence>
<dbReference type="STRING" id="428126.CLOSPI_01279"/>
<evidence type="ECO:0000256" key="1">
    <source>
        <dbReference type="ARBA" id="ARBA00006611"/>
    </source>
</evidence>
<organism evidence="5 6">
    <name type="scientific">Thomasclavelia spiroformis DSM 1552</name>
    <dbReference type="NCBI Taxonomy" id="428126"/>
    <lineage>
        <taxon>Bacteria</taxon>
        <taxon>Bacillati</taxon>
        <taxon>Bacillota</taxon>
        <taxon>Erysipelotrichia</taxon>
        <taxon>Erysipelotrichales</taxon>
        <taxon>Coprobacillaceae</taxon>
        <taxon>Thomasclavelia</taxon>
    </lineage>
</organism>
<evidence type="ECO:0000256" key="2">
    <source>
        <dbReference type="ARBA" id="ARBA00022741"/>
    </source>
</evidence>
<dbReference type="PANTHER" id="PTHR30258:SF2">
    <property type="entry name" value="COMG OPERON PROTEIN 1"/>
    <property type="match status" value="1"/>
</dbReference>
<accession>B1C222</accession>
<dbReference type="AlphaFoldDB" id="B1C222"/>
<evidence type="ECO:0000259" key="4">
    <source>
        <dbReference type="PROSITE" id="PS00662"/>
    </source>
</evidence>
<dbReference type="PANTHER" id="PTHR30258">
    <property type="entry name" value="TYPE II SECRETION SYSTEM PROTEIN GSPE-RELATED"/>
    <property type="match status" value="1"/>
</dbReference>
<evidence type="ECO:0000313" key="6">
    <source>
        <dbReference type="Proteomes" id="UP000004910"/>
    </source>
</evidence>
<dbReference type="SUPFAM" id="SSF52540">
    <property type="entry name" value="P-loop containing nucleoside triphosphate hydrolases"/>
    <property type="match status" value="1"/>
</dbReference>
<name>B1C222_9FIRM</name>
<feature type="domain" description="Bacterial type II secretion system protein E" evidence="4">
    <location>
        <begin position="209"/>
        <end position="223"/>
    </location>
</feature>
<dbReference type="InterPro" id="IPR027417">
    <property type="entry name" value="P-loop_NTPase"/>
</dbReference>
<keyword evidence="3" id="KW-0067">ATP-binding</keyword>
<dbReference type="CDD" id="cd01129">
    <property type="entry name" value="PulE-GspE-like"/>
    <property type="match status" value="1"/>
</dbReference>
<dbReference type="Gene3D" id="3.30.450.90">
    <property type="match status" value="1"/>
</dbReference>
<gene>
    <name evidence="5" type="ORF">CLOSPI_01279</name>
</gene>
<dbReference type="eggNOG" id="COG2804">
    <property type="taxonomic scope" value="Bacteria"/>
</dbReference>
<dbReference type="PROSITE" id="PS00662">
    <property type="entry name" value="T2SP_E"/>
    <property type="match status" value="1"/>
</dbReference>
<dbReference type="GO" id="GO:0005886">
    <property type="term" value="C:plasma membrane"/>
    <property type="evidence" value="ECO:0007669"/>
    <property type="project" value="TreeGrafter"/>
</dbReference>
<dbReference type="GO" id="GO:0016887">
    <property type="term" value="F:ATP hydrolysis activity"/>
    <property type="evidence" value="ECO:0007669"/>
    <property type="project" value="TreeGrafter"/>
</dbReference>
<dbReference type="Proteomes" id="UP000004910">
    <property type="component" value="Unassembled WGS sequence"/>
</dbReference>